<protein>
    <recommendedName>
        <fullName evidence="1">Reverse transcriptase domain-containing protein</fullName>
    </recommendedName>
</protein>
<proteinExistence type="predicted"/>
<dbReference type="OrthoDB" id="8051783at2759"/>
<dbReference type="Pfam" id="PF00078">
    <property type="entry name" value="RVT_1"/>
    <property type="match status" value="1"/>
</dbReference>
<dbReference type="EMBL" id="JAACXV010014237">
    <property type="protein sequence ID" value="KAF7269346.1"/>
    <property type="molecule type" value="Genomic_DNA"/>
</dbReference>
<comment type="caution">
    <text evidence="2">The sequence shown here is derived from an EMBL/GenBank/DDBJ whole genome shotgun (WGS) entry which is preliminary data.</text>
</comment>
<dbReference type="Proteomes" id="UP000625711">
    <property type="component" value="Unassembled WGS sequence"/>
</dbReference>
<gene>
    <name evidence="2" type="ORF">GWI33_017601</name>
</gene>
<evidence type="ECO:0000313" key="2">
    <source>
        <dbReference type="EMBL" id="KAF7269346.1"/>
    </source>
</evidence>
<feature type="domain" description="Reverse transcriptase" evidence="1">
    <location>
        <begin position="9"/>
        <end position="61"/>
    </location>
</feature>
<evidence type="ECO:0000313" key="3">
    <source>
        <dbReference type="Proteomes" id="UP000625711"/>
    </source>
</evidence>
<dbReference type="AlphaFoldDB" id="A0A834HZC0"/>
<organism evidence="2 3">
    <name type="scientific">Rhynchophorus ferrugineus</name>
    <name type="common">Red palm weevil</name>
    <name type="synonym">Curculio ferrugineus</name>
    <dbReference type="NCBI Taxonomy" id="354439"/>
    <lineage>
        <taxon>Eukaryota</taxon>
        <taxon>Metazoa</taxon>
        <taxon>Ecdysozoa</taxon>
        <taxon>Arthropoda</taxon>
        <taxon>Hexapoda</taxon>
        <taxon>Insecta</taxon>
        <taxon>Pterygota</taxon>
        <taxon>Neoptera</taxon>
        <taxon>Endopterygota</taxon>
        <taxon>Coleoptera</taxon>
        <taxon>Polyphaga</taxon>
        <taxon>Cucujiformia</taxon>
        <taxon>Curculionidae</taxon>
        <taxon>Dryophthorinae</taxon>
        <taxon>Rhynchophorus</taxon>
    </lineage>
</organism>
<keyword evidence="3" id="KW-1185">Reference proteome</keyword>
<accession>A0A834HZC0</accession>
<reference evidence="2" key="1">
    <citation type="submission" date="2020-08" db="EMBL/GenBank/DDBJ databases">
        <title>Genome sequencing and assembly of the red palm weevil Rhynchophorus ferrugineus.</title>
        <authorList>
            <person name="Dias G.B."/>
            <person name="Bergman C.M."/>
            <person name="Manee M."/>
        </authorList>
    </citation>
    <scope>NUCLEOTIDE SEQUENCE</scope>
    <source>
        <strain evidence="2">AA-2017</strain>
        <tissue evidence="2">Whole larva</tissue>
    </source>
</reference>
<evidence type="ECO:0000259" key="1">
    <source>
        <dbReference type="Pfam" id="PF00078"/>
    </source>
</evidence>
<sequence>MIRSYLSKRYTETRCRVSQGSVLGPTLWSVCYDQVLRMEMMEGKYTIAYFDDLAVVVRAASGTMDLKSRLGLVTEATDEPL</sequence>
<name>A0A834HZC0_RHYFE</name>
<dbReference type="InterPro" id="IPR000477">
    <property type="entry name" value="RT_dom"/>
</dbReference>